<reference evidence="4" key="2">
    <citation type="submission" date="2023-04" db="EMBL/GenBank/DDBJ databases">
        <authorList>
            <person name="Bruccoleri R.E."/>
            <person name="Oakeley E.J."/>
            <person name="Faust A.-M."/>
            <person name="Dessus-Babus S."/>
            <person name="Altorfer M."/>
            <person name="Burckhardt D."/>
            <person name="Oertli M."/>
            <person name="Naumann U."/>
            <person name="Petersen F."/>
            <person name="Wong J."/>
        </authorList>
    </citation>
    <scope>NUCLEOTIDE SEQUENCE</scope>
    <source>
        <strain evidence="4">GSM-AAB239-AS_SAM_17_03QT</strain>
        <tissue evidence="4">Leaf</tissue>
    </source>
</reference>
<keyword evidence="5" id="KW-1185">Reference proteome</keyword>
<feature type="region of interest" description="Disordered" evidence="3">
    <location>
        <begin position="316"/>
        <end position="394"/>
    </location>
</feature>
<evidence type="ECO:0000256" key="2">
    <source>
        <dbReference type="ARBA" id="ARBA00022703"/>
    </source>
</evidence>
<comment type="caution">
    <text evidence="4">The sequence shown here is derived from an EMBL/GenBank/DDBJ whole genome shotgun (WGS) entry which is preliminary data.</text>
</comment>
<reference evidence="4" key="1">
    <citation type="journal article" date="2023" name="GigaByte">
        <title>Genome assembly of the bearded iris, Iris pallida Lam.</title>
        <authorList>
            <person name="Bruccoleri R.E."/>
            <person name="Oakeley E.J."/>
            <person name="Faust A.M.E."/>
            <person name="Altorfer M."/>
            <person name="Dessus-Babus S."/>
            <person name="Burckhardt D."/>
            <person name="Oertli M."/>
            <person name="Naumann U."/>
            <person name="Petersen F."/>
            <person name="Wong J."/>
        </authorList>
    </citation>
    <scope>NUCLEOTIDE SEQUENCE</scope>
    <source>
        <strain evidence="4">GSM-AAB239-AS_SAM_17_03QT</strain>
    </source>
</reference>
<dbReference type="InterPro" id="IPR008383">
    <property type="entry name" value="API5"/>
</dbReference>
<dbReference type="InterPro" id="IPR016024">
    <property type="entry name" value="ARM-type_fold"/>
</dbReference>
<dbReference type="Pfam" id="PF05918">
    <property type="entry name" value="API5"/>
    <property type="match status" value="1"/>
</dbReference>
<sequence>MEAVREKVICFLKDKVFPLKGELLKPQVEMERHVTDLVKRSLQDVTGAEFKLFMDFLKSFSIFGDSAPPEHIQELIEIIEGQADLDAQFNVSDIDHIDRLVSCMQMALPYFMRGSSSSKFLNYFNKHIIPVFDKFPEERKLELLKTLAGYSSYAPAQDSRQLLPSIVQLLKKYMPRRKTEDANLNYVECLLYTFHHLSHKTPNSTNSLCGYKIVTGQPSDRLGEDFSENYKDFTERLSTIEEIVKVSMKKLTQGMTEHNKAISAAKTEDAKAQIKQEQQKSTTGLRVCNNILSMTQPLHSKSPTFIGDNNKMKLSWKEPAKSSQASAGAKRGATAATNGSGNSTKRGRVDGPIQSQLMNRALDGLSRAGGRNNGRGGVGEVEEEVEVTVNPSYA</sequence>
<keyword evidence="2" id="KW-0053">Apoptosis</keyword>
<dbReference type="GO" id="GO:0043067">
    <property type="term" value="P:regulation of programmed cell death"/>
    <property type="evidence" value="ECO:0007669"/>
    <property type="project" value="TreeGrafter"/>
</dbReference>
<dbReference type="Proteomes" id="UP001140949">
    <property type="component" value="Unassembled WGS sequence"/>
</dbReference>
<name>A0AAX6GY13_IRIPA</name>
<comment type="similarity">
    <text evidence="1">Belongs to the API5 family.</text>
</comment>
<evidence type="ECO:0000256" key="3">
    <source>
        <dbReference type="SAM" id="MobiDB-lite"/>
    </source>
</evidence>
<accession>A0AAX6GY13</accession>
<dbReference type="GO" id="GO:0005634">
    <property type="term" value="C:nucleus"/>
    <property type="evidence" value="ECO:0007669"/>
    <property type="project" value="TreeGrafter"/>
</dbReference>
<evidence type="ECO:0000313" key="4">
    <source>
        <dbReference type="EMBL" id="KAJ6833670.1"/>
    </source>
</evidence>
<evidence type="ECO:0000256" key="1">
    <source>
        <dbReference type="ARBA" id="ARBA00009515"/>
    </source>
</evidence>
<dbReference type="PANTHER" id="PTHR12758:SF19">
    <property type="entry name" value="APOPTOSIS INHIBITOR 5"/>
    <property type="match status" value="1"/>
</dbReference>
<protein>
    <submittedName>
        <fullName evidence="4">Apoptosis inhibitor 5-like protein API5</fullName>
    </submittedName>
</protein>
<evidence type="ECO:0000313" key="5">
    <source>
        <dbReference type="Proteomes" id="UP001140949"/>
    </source>
</evidence>
<dbReference type="PANTHER" id="PTHR12758">
    <property type="entry name" value="APOPTOSIS INHIBITOR 5-RELATED"/>
    <property type="match status" value="1"/>
</dbReference>
<feature type="compositionally biased region" description="Low complexity" evidence="3">
    <location>
        <begin position="325"/>
        <end position="337"/>
    </location>
</feature>
<dbReference type="EMBL" id="JANAVB010014797">
    <property type="protein sequence ID" value="KAJ6833670.1"/>
    <property type="molecule type" value="Genomic_DNA"/>
</dbReference>
<gene>
    <name evidence="4" type="ORF">M6B38_338235</name>
</gene>
<proteinExistence type="inferred from homology"/>
<dbReference type="GO" id="GO:0003729">
    <property type="term" value="F:mRNA binding"/>
    <property type="evidence" value="ECO:0007669"/>
    <property type="project" value="TreeGrafter"/>
</dbReference>
<dbReference type="SUPFAM" id="SSF48371">
    <property type="entry name" value="ARM repeat"/>
    <property type="match status" value="1"/>
</dbReference>
<organism evidence="4 5">
    <name type="scientific">Iris pallida</name>
    <name type="common">Sweet iris</name>
    <dbReference type="NCBI Taxonomy" id="29817"/>
    <lineage>
        <taxon>Eukaryota</taxon>
        <taxon>Viridiplantae</taxon>
        <taxon>Streptophyta</taxon>
        <taxon>Embryophyta</taxon>
        <taxon>Tracheophyta</taxon>
        <taxon>Spermatophyta</taxon>
        <taxon>Magnoliopsida</taxon>
        <taxon>Liliopsida</taxon>
        <taxon>Asparagales</taxon>
        <taxon>Iridaceae</taxon>
        <taxon>Iridoideae</taxon>
        <taxon>Irideae</taxon>
        <taxon>Iris</taxon>
    </lineage>
</organism>
<dbReference type="AlphaFoldDB" id="A0AAX6GY13"/>